<evidence type="ECO:0000313" key="2">
    <source>
        <dbReference type="EMBL" id="VVA19779.1"/>
    </source>
</evidence>
<dbReference type="GO" id="GO:0009507">
    <property type="term" value="C:chloroplast"/>
    <property type="evidence" value="ECO:0007669"/>
    <property type="project" value="TreeGrafter"/>
</dbReference>
<dbReference type="CDD" id="cd06257">
    <property type="entry name" value="DnaJ"/>
    <property type="match status" value="1"/>
</dbReference>
<dbReference type="PANTHER" id="PTHR45090">
    <property type="entry name" value="CHAPERONE PROTEIN DNAJ 20 CHLOROPLASTIC"/>
    <property type="match status" value="1"/>
</dbReference>
<dbReference type="Proteomes" id="UP000327085">
    <property type="component" value="Chromosome 1"/>
</dbReference>
<evidence type="ECO:0000313" key="3">
    <source>
        <dbReference type="Proteomes" id="UP000327085"/>
    </source>
</evidence>
<dbReference type="PROSITE" id="PS50076">
    <property type="entry name" value="DNAJ_2"/>
    <property type="match status" value="1"/>
</dbReference>
<dbReference type="PRINTS" id="PR00625">
    <property type="entry name" value="JDOMAIN"/>
</dbReference>
<dbReference type="SUPFAM" id="SSF46565">
    <property type="entry name" value="Chaperone J-domain"/>
    <property type="match status" value="1"/>
</dbReference>
<dbReference type="InterPro" id="IPR036869">
    <property type="entry name" value="J_dom_sf"/>
</dbReference>
<dbReference type="InterPro" id="IPR001623">
    <property type="entry name" value="DnaJ_domain"/>
</dbReference>
<dbReference type="Pfam" id="PF00226">
    <property type="entry name" value="DnaJ"/>
    <property type="match status" value="1"/>
</dbReference>
<feature type="domain" description="J" evidence="1">
    <location>
        <begin position="65"/>
        <end position="133"/>
    </location>
</feature>
<protein>
    <submittedName>
        <fullName evidence="2">PREDICTED: chaperone</fullName>
    </submittedName>
</protein>
<dbReference type="InterPro" id="IPR053232">
    <property type="entry name" value="DnaJ_C/III_chloroplastic"/>
</dbReference>
<dbReference type="AlphaFoldDB" id="A0A5E4EYB0"/>
<dbReference type="PANTHER" id="PTHR45090:SF8">
    <property type="entry name" value="J DOMAIN-CONTAINING PROTEIN"/>
    <property type="match status" value="1"/>
</dbReference>
<accession>A0A5E4EYB0</accession>
<dbReference type="EMBL" id="CABIKO010000038">
    <property type="protein sequence ID" value="VVA19779.1"/>
    <property type="molecule type" value="Genomic_DNA"/>
</dbReference>
<dbReference type="OMA" id="KEGSWAS"/>
<evidence type="ECO:0000259" key="1">
    <source>
        <dbReference type="PROSITE" id="PS50076"/>
    </source>
</evidence>
<sequence>MNFSLTSSLNSVAFPKTYLSHSHRQDHHHERKPTIKLSLITCRSATNYKSSSTYKVKDGENESTNFYKLLSLNPNINTSKDEIKKAYRSMALRYHPDVCHDPSISSTKEFVRLNQAYKTLLDPVLREEYDYELGLKICVGTTTRVGFKMDNIRNHGVGAAQNRWRQQVLELKRKSNCRMAQKEGSWASRMRRAHNISTMD</sequence>
<reference evidence="3" key="1">
    <citation type="journal article" date="2020" name="Plant J.">
        <title>Transposons played a major role in the diversification between the closely related almond and peach genomes: results from the almond genome sequence.</title>
        <authorList>
            <person name="Alioto T."/>
            <person name="Alexiou K.G."/>
            <person name="Bardil A."/>
            <person name="Barteri F."/>
            <person name="Castanera R."/>
            <person name="Cruz F."/>
            <person name="Dhingra A."/>
            <person name="Duval H."/>
            <person name="Fernandez I Marti A."/>
            <person name="Frias L."/>
            <person name="Galan B."/>
            <person name="Garcia J.L."/>
            <person name="Howad W."/>
            <person name="Gomez-Garrido J."/>
            <person name="Gut M."/>
            <person name="Julca I."/>
            <person name="Morata J."/>
            <person name="Puigdomenech P."/>
            <person name="Ribeca P."/>
            <person name="Rubio Cabetas M.J."/>
            <person name="Vlasova A."/>
            <person name="Wirthensohn M."/>
            <person name="Garcia-Mas J."/>
            <person name="Gabaldon T."/>
            <person name="Casacuberta J.M."/>
            <person name="Arus P."/>
        </authorList>
    </citation>
    <scope>NUCLEOTIDE SEQUENCE [LARGE SCALE GENOMIC DNA]</scope>
    <source>
        <strain evidence="3">cv. Texas</strain>
    </source>
</reference>
<gene>
    <name evidence="2" type="ORF">ALMOND_2B019235</name>
</gene>
<organism evidence="2 3">
    <name type="scientific">Prunus dulcis</name>
    <name type="common">Almond</name>
    <name type="synonym">Amygdalus dulcis</name>
    <dbReference type="NCBI Taxonomy" id="3755"/>
    <lineage>
        <taxon>Eukaryota</taxon>
        <taxon>Viridiplantae</taxon>
        <taxon>Streptophyta</taxon>
        <taxon>Embryophyta</taxon>
        <taxon>Tracheophyta</taxon>
        <taxon>Spermatophyta</taxon>
        <taxon>Magnoliopsida</taxon>
        <taxon>eudicotyledons</taxon>
        <taxon>Gunneridae</taxon>
        <taxon>Pentapetalae</taxon>
        <taxon>rosids</taxon>
        <taxon>fabids</taxon>
        <taxon>Rosales</taxon>
        <taxon>Rosaceae</taxon>
        <taxon>Amygdaloideae</taxon>
        <taxon>Amygdaleae</taxon>
        <taxon>Prunus</taxon>
    </lineage>
</organism>
<dbReference type="SMART" id="SM00271">
    <property type="entry name" value="DnaJ"/>
    <property type="match status" value="1"/>
</dbReference>
<dbReference type="Gramene" id="VVA19779">
    <property type="protein sequence ID" value="VVA19779"/>
    <property type="gene ID" value="Prudul26B019235"/>
</dbReference>
<name>A0A5E4EYB0_PRUDU</name>
<dbReference type="InParanoid" id="A0A5E4EYB0"/>
<proteinExistence type="predicted"/>
<dbReference type="Gene3D" id="1.10.287.110">
    <property type="entry name" value="DnaJ domain"/>
    <property type="match status" value="1"/>
</dbReference>